<evidence type="ECO:0000313" key="3">
    <source>
        <dbReference type="EMBL" id="CAD9491542.1"/>
    </source>
</evidence>
<sequence>MVVIFLQFLYFKVKRRCLDNSEQIQQLHTSMGFWFLVFTYTIFQSTSSIIFDIFSFDNLGTDNECYLTSDYTTRCNTARWRLWVIYAACCVLVYPIGIPFMYFTLLWRNRHIIDPSLDETGARARMGDNFGKSRVAQALEIRNADRKIQYLAFLFESFEPRYWWWEVFESFRRLTMTSFQVFIFPGSSRQMFTSLAASFLFVKMYSYCNPYVLDSDDILAETVQWVTALTIGIALMLSVGSISSSGFVGAMLIGLQVSVLCFAAYLCLITLNTEINFFLEWPIFKPVKRFHSRVSTMNFQSKDSTAVIYPKDGSFYNPETEPEYDTQDDCPNPGAGMKYIKADCSFEPEKKSS</sequence>
<dbReference type="PANTHER" id="PTHR11319">
    <property type="entry name" value="G PROTEIN-COUPLED RECEPTOR-RELATED"/>
    <property type="match status" value="1"/>
</dbReference>
<feature type="region of interest" description="Disordered" evidence="1">
    <location>
        <begin position="314"/>
        <end position="334"/>
    </location>
</feature>
<feature type="transmembrane region" description="Helical" evidence="2">
    <location>
        <begin position="222"/>
        <end position="240"/>
    </location>
</feature>
<evidence type="ECO:0000256" key="1">
    <source>
        <dbReference type="SAM" id="MobiDB-lite"/>
    </source>
</evidence>
<feature type="transmembrane region" description="Helical" evidence="2">
    <location>
        <begin position="181"/>
        <end position="202"/>
    </location>
</feature>
<name>A0A7S2HIT6_9STRA</name>
<feature type="transmembrane region" description="Helical" evidence="2">
    <location>
        <begin position="33"/>
        <end position="54"/>
    </location>
</feature>
<gene>
    <name evidence="3" type="ORF">DSPE1174_LOCUS31997</name>
</gene>
<reference evidence="3" key="1">
    <citation type="submission" date="2021-01" db="EMBL/GenBank/DDBJ databases">
        <authorList>
            <person name="Corre E."/>
            <person name="Pelletier E."/>
            <person name="Niang G."/>
            <person name="Scheremetjew M."/>
            <person name="Finn R."/>
            <person name="Kale V."/>
            <person name="Holt S."/>
            <person name="Cochrane G."/>
            <person name="Meng A."/>
            <person name="Brown T."/>
            <person name="Cohen L."/>
        </authorList>
    </citation>
    <scope>NUCLEOTIDE SEQUENCE</scope>
    <source>
        <strain evidence="3">CCMP1381</strain>
    </source>
</reference>
<dbReference type="PANTHER" id="PTHR11319:SF35">
    <property type="entry name" value="OUTER MEMBRANE PROTEIN PMPC-RELATED"/>
    <property type="match status" value="1"/>
</dbReference>
<feature type="transmembrane region" description="Helical" evidence="2">
    <location>
        <begin position="83"/>
        <end position="107"/>
    </location>
</feature>
<dbReference type="EMBL" id="HBGS01061315">
    <property type="protein sequence ID" value="CAD9491542.1"/>
    <property type="molecule type" value="Transcribed_RNA"/>
</dbReference>
<accession>A0A7S2HIT6</accession>
<organism evidence="3">
    <name type="scientific">Octactis speculum</name>
    <dbReference type="NCBI Taxonomy" id="3111310"/>
    <lineage>
        <taxon>Eukaryota</taxon>
        <taxon>Sar</taxon>
        <taxon>Stramenopiles</taxon>
        <taxon>Ochrophyta</taxon>
        <taxon>Dictyochophyceae</taxon>
        <taxon>Dictyochales</taxon>
        <taxon>Dictyochaceae</taxon>
        <taxon>Octactis</taxon>
    </lineage>
</organism>
<feature type="transmembrane region" description="Helical" evidence="2">
    <location>
        <begin position="247"/>
        <end position="271"/>
    </location>
</feature>
<keyword evidence="2" id="KW-0812">Transmembrane</keyword>
<protein>
    <submittedName>
        <fullName evidence="3">Uncharacterized protein</fullName>
    </submittedName>
</protein>
<keyword evidence="2" id="KW-1133">Transmembrane helix</keyword>
<dbReference type="AlphaFoldDB" id="A0A7S2HIT6"/>
<keyword evidence="2" id="KW-0472">Membrane</keyword>
<proteinExistence type="predicted"/>
<evidence type="ECO:0000256" key="2">
    <source>
        <dbReference type="SAM" id="Phobius"/>
    </source>
</evidence>